<sequence>ELVEHYGMGKDSIKKAVKKLLANKT</sequence>
<dbReference type="EMBL" id="LBTU01000019">
    <property type="protein sequence ID" value="KKQ47062.1"/>
    <property type="molecule type" value="Genomic_DNA"/>
</dbReference>
<reference evidence="1 2" key="1">
    <citation type="journal article" date="2015" name="Nature">
        <title>rRNA introns, odd ribosomes, and small enigmatic genomes across a large radiation of phyla.</title>
        <authorList>
            <person name="Brown C.T."/>
            <person name="Hug L.A."/>
            <person name="Thomas B.C."/>
            <person name="Sharon I."/>
            <person name="Castelle C.J."/>
            <person name="Singh A."/>
            <person name="Wilkins M.J."/>
            <person name="Williams K.H."/>
            <person name="Banfield J.F."/>
        </authorList>
    </citation>
    <scope>NUCLEOTIDE SEQUENCE [LARGE SCALE GENOMIC DNA]</scope>
</reference>
<gene>
    <name evidence="1" type="ORF">US65_C0019G0013</name>
</gene>
<protein>
    <submittedName>
        <fullName evidence="1">Uncharacterized protein</fullName>
    </submittedName>
</protein>
<name>A0A0G0HXR1_9BACT</name>
<dbReference type="AlphaFoldDB" id="A0A0G0HXR1"/>
<proteinExistence type="predicted"/>
<evidence type="ECO:0000313" key="2">
    <source>
        <dbReference type="Proteomes" id="UP000034430"/>
    </source>
</evidence>
<evidence type="ECO:0000313" key="1">
    <source>
        <dbReference type="EMBL" id="KKQ47062.1"/>
    </source>
</evidence>
<dbReference type="Proteomes" id="UP000034430">
    <property type="component" value="Unassembled WGS sequence"/>
</dbReference>
<accession>A0A0G0HXR1</accession>
<comment type="caution">
    <text evidence="1">The sequence shown here is derived from an EMBL/GenBank/DDBJ whole genome shotgun (WGS) entry which is preliminary data.</text>
</comment>
<organism evidence="1 2">
    <name type="scientific">Candidatus Yanofskybacteria bacterium GW2011_GWC2_37_9</name>
    <dbReference type="NCBI Taxonomy" id="1619028"/>
    <lineage>
        <taxon>Bacteria</taxon>
        <taxon>Candidatus Yanofskyibacteriota</taxon>
    </lineage>
</organism>
<feature type="non-terminal residue" evidence="1">
    <location>
        <position position="1"/>
    </location>
</feature>